<keyword evidence="5" id="KW-0508">mRNA splicing</keyword>
<dbReference type="InterPro" id="IPR009360">
    <property type="entry name" value="Isy1"/>
</dbReference>
<name>A0A1A6A2W6_9TREE</name>
<accession>A0A1A6A2W6</accession>
<dbReference type="Pfam" id="PF06246">
    <property type="entry name" value="Isy1"/>
    <property type="match status" value="1"/>
</dbReference>
<evidence type="ECO:0000256" key="8">
    <source>
        <dbReference type="SAM" id="MobiDB-lite"/>
    </source>
</evidence>
<reference evidence="9" key="1">
    <citation type="submission" date="2013-07" db="EMBL/GenBank/DDBJ databases">
        <title>The Genome Sequence of Cryptococcus dejecticola CBS10117.</title>
        <authorList>
            <consortium name="The Broad Institute Genome Sequencing Platform"/>
            <person name="Cuomo C."/>
            <person name="Litvintseva A."/>
            <person name="Chen Y."/>
            <person name="Heitman J."/>
            <person name="Sun S."/>
            <person name="Springer D."/>
            <person name="Dromer F."/>
            <person name="Young S.K."/>
            <person name="Zeng Q."/>
            <person name="Gargeya S."/>
            <person name="Fitzgerald M."/>
            <person name="Abouelleil A."/>
            <person name="Alvarado L."/>
            <person name="Berlin A.M."/>
            <person name="Chapman S.B."/>
            <person name="Dewar J."/>
            <person name="Goldberg J."/>
            <person name="Griggs A."/>
            <person name="Gujja S."/>
            <person name="Hansen M."/>
            <person name="Howarth C."/>
            <person name="Imamovic A."/>
            <person name="Larimer J."/>
            <person name="McCowan C."/>
            <person name="Murphy C."/>
            <person name="Pearson M."/>
            <person name="Priest M."/>
            <person name="Roberts A."/>
            <person name="Saif S."/>
            <person name="Shea T."/>
            <person name="Sykes S."/>
            <person name="Wortman J."/>
            <person name="Nusbaum C."/>
            <person name="Birren B."/>
        </authorList>
    </citation>
    <scope>NUCLEOTIDE SEQUENCE [LARGE SCALE GENOMIC DNA]</scope>
    <source>
        <strain evidence="9">CBS 10117</strain>
    </source>
</reference>
<dbReference type="FunFam" id="1.10.287.660:FF:000001">
    <property type="entry name" value="pre-mRNA-splicing factor ISY1 homolog"/>
    <property type="match status" value="1"/>
</dbReference>
<comment type="subcellular location">
    <subcellularLocation>
        <location evidence="1">Nucleus</location>
    </subcellularLocation>
</comment>
<dbReference type="PANTHER" id="PTHR13021">
    <property type="entry name" value="PRE-MRNA-SPLICING FACTOR ISY1"/>
    <property type="match status" value="1"/>
</dbReference>
<dbReference type="STRING" id="1296121.A0A1A6A2W6"/>
<evidence type="ECO:0000256" key="2">
    <source>
        <dbReference type="ARBA" id="ARBA00007002"/>
    </source>
</evidence>
<proteinExistence type="inferred from homology"/>
<sequence length="341" mass="37761">MARNQEKAQSMLYRFREQQAIEMGMGNRIKGDRRPRMASSVSSLRECERWRGDIMRDINRKVGKIQDVSLSNFEIRDLNDEINALFREKRHWETQIVNLGGANYKRGNVAMTDDQGREVPGTRGYKYFGRAKELPGVKELFERGATQATEESARNASFQMFRHQGPSYYGDEDEMDATLAEEEDELAKQEWEAAALASAKLLDVASSSDIPSYPIASTSSSSSTAAAVPQASSSSSSSKRKAPVNDKDAEAAEADEEEEDSTKKAKTSTEANGSDSNGNTVPVLPPKSIDEAMKSVQSTLSSFLNVLDPQSLQFPTMPNTSEMEGVLLEVRKKALRDEYGV</sequence>
<evidence type="ECO:0000313" key="9">
    <source>
        <dbReference type="EMBL" id="OBR84407.1"/>
    </source>
</evidence>
<gene>
    <name evidence="9" type="ORF">I303_05265</name>
    <name evidence="10" type="ORF">I303_105287</name>
</gene>
<evidence type="ECO:0000256" key="6">
    <source>
        <dbReference type="ARBA" id="ARBA00023242"/>
    </source>
</evidence>
<dbReference type="SUPFAM" id="SSF140102">
    <property type="entry name" value="ISY1 domain-like"/>
    <property type="match status" value="1"/>
</dbReference>
<keyword evidence="6" id="KW-0539">Nucleus</keyword>
<evidence type="ECO:0000313" key="11">
    <source>
        <dbReference type="Proteomes" id="UP000078595"/>
    </source>
</evidence>
<dbReference type="GeneID" id="28968964"/>
<dbReference type="InterPro" id="IPR037200">
    <property type="entry name" value="Isy1_sf"/>
</dbReference>
<dbReference type="VEuPathDB" id="FungiDB:I303_05265"/>
<evidence type="ECO:0000256" key="3">
    <source>
        <dbReference type="ARBA" id="ARBA00022664"/>
    </source>
</evidence>
<dbReference type="Gene3D" id="1.10.287.660">
    <property type="entry name" value="Helix hairpin bin"/>
    <property type="match status" value="1"/>
</dbReference>
<dbReference type="RefSeq" id="XP_018262249.1">
    <property type="nucleotide sequence ID" value="XM_018408558.1"/>
</dbReference>
<dbReference type="GO" id="GO:0000350">
    <property type="term" value="P:generation of catalytic spliceosome for second transesterification step"/>
    <property type="evidence" value="ECO:0007669"/>
    <property type="project" value="InterPro"/>
</dbReference>
<protein>
    <recommendedName>
        <fullName evidence="12">Pre-mRNA-splicing factor ISY1</fullName>
    </recommendedName>
</protein>
<evidence type="ECO:0000256" key="7">
    <source>
        <dbReference type="SAM" id="Coils"/>
    </source>
</evidence>
<organism evidence="9">
    <name type="scientific">Kwoniella dejecticola CBS 10117</name>
    <dbReference type="NCBI Taxonomy" id="1296121"/>
    <lineage>
        <taxon>Eukaryota</taxon>
        <taxon>Fungi</taxon>
        <taxon>Dikarya</taxon>
        <taxon>Basidiomycota</taxon>
        <taxon>Agaricomycotina</taxon>
        <taxon>Tremellomycetes</taxon>
        <taxon>Tremellales</taxon>
        <taxon>Cryptococcaceae</taxon>
        <taxon>Kwoniella</taxon>
    </lineage>
</organism>
<feature type="coiled-coil region" evidence="7">
    <location>
        <begin position="172"/>
        <end position="199"/>
    </location>
</feature>
<dbReference type="GO" id="GO:0000974">
    <property type="term" value="C:Prp19 complex"/>
    <property type="evidence" value="ECO:0007669"/>
    <property type="project" value="UniProtKB-ARBA"/>
</dbReference>
<keyword evidence="3" id="KW-0507">mRNA processing</keyword>
<keyword evidence="11" id="KW-1185">Reference proteome</keyword>
<feature type="compositionally biased region" description="Low complexity" evidence="8">
    <location>
        <begin position="216"/>
        <end position="237"/>
    </location>
</feature>
<evidence type="ECO:0000256" key="4">
    <source>
        <dbReference type="ARBA" id="ARBA00022728"/>
    </source>
</evidence>
<dbReference type="Proteomes" id="UP000078595">
    <property type="component" value="Chromosome 6"/>
</dbReference>
<reference evidence="10" key="3">
    <citation type="submission" date="2024-02" db="EMBL/GenBank/DDBJ databases">
        <title>Comparative genomics of Cryptococcus and Kwoniella reveals pathogenesis evolution and contrasting modes of karyotype evolution via chromosome fusion or intercentromeric recombination.</title>
        <authorList>
            <person name="Coelho M.A."/>
            <person name="David-Palma M."/>
            <person name="Shea T."/>
            <person name="Bowers K."/>
            <person name="McGinley-Smith S."/>
            <person name="Mohammad A.W."/>
            <person name="Gnirke A."/>
            <person name="Yurkov A.M."/>
            <person name="Nowrousian M."/>
            <person name="Sun S."/>
            <person name="Cuomo C.A."/>
            <person name="Heitman J."/>
        </authorList>
    </citation>
    <scope>NUCLEOTIDE SEQUENCE</scope>
    <source>
        <strain evidence="10">CBS 10117</strain>
    </source>
</reference>
<evidence type="ECO:0008006" key="12">
    <source>
        <dbReference type="Google" id="ProtNLM"/>
    </source>
</evidence>
<evidence type="ECO:0000313" key="10">
    <source>
        <dbReference type="EMBL" id="WWC62690.1"/>
    </source>
</evidence>
<dbReference type="KEGG" id="kdj:28968964"/>
<dbReference type="AlphaFoldDB" id="A0A1A6A2W6"/>
<reference evidence="10" key="2">
    <citation type="submission" date="2013-07" db="EMBL/GenBank/DDBJ databases">
        <authorList>
            <consortium name="The Broad Institute Genome Sequencing Platform"/>
            <person name="Cuomo C."/>
            <person name="Litvintseva A."/>
            <person name="Chen Y."/>
            <person name="Heitman J."/>
            <person name="Sun S."/>
            <person name="Springer D."/>
            <person name="Dromer F."/>
            <person name="Young S.K."/>
            <person name="Zeng Q."/>
            <person name="Gargeya S."/>
            <person name="Fitzgerald M."/>
            <person name="Abouelleil A."/>
            <person name="Alvarado L."/>
            <person name="Berlin A.M."/>
            <person name="Chapman S.B."/>
            <person name="Dewar J."/>
            <person name="Goldberg J."/>
            <person name="Griggs A."/>
            <person name="Gujja S."/>
            <person name="Hansen M."/>
            <person name="Howarth C."/>
            <person name="Imamovic A."/>
            <person name="Larimer J."/>
            <person name="McCowan C."/>
            <person name="Murphy C."/>
            <person name="Pearson M."/>
            <person name="Priest M."/>
            <person name="Roberts A."/>
            <person name="Saif S."/>
            <person name="Shea T."/>
            <person name="Sykes S."/>
            <person name="Wortman J."/>
            <person name="Nusbaum C."/>
            <person name="Birren B."/>
        </authorList>
    </citation>
    <scope>NUCLEOTIDE SEQUENCE</scope>
    <source>
        <strain evidence="10">CBS 10117</strain>
    </source>
</reference>
<feature type="region of interest" description="Disordered" evidence="8">
    <location>
        <begin position="214"/>
        <end position="290"/>
    </location>
</feature>
<dbReference type="EMBL" id="KI894032">
    <property type="protein sequence ID" value="OBR84407.1"/>
    <property type="molecule type" value="Genomic_DNA"/>
</dbReference>
<keyword evidence="7" id="KW-0175">Coiled coil</keyword>
<feature type="compositionally biased region" description="Acidic residues" evidence="8">
    <location>
        <begin position="251"/>
        <end position="260"/>
    </location>
</feature>
<comment type="similarity">
    <text evidence="2">Belongs to the ISY1 family.</text>
</comment>
<keyword evidence="4" id="KW-0747">Spliceosome</keyword>
<evidence type="ECO:0000256" key="5">
    <source>
        <dbReference type="ARBA" id="ARBA00023187"/>
    </source>
</evidence>
<dbReference type="InterPro" id="IPR029012">
    <property type="entry name" value="Helix_hairpin_bin_sf"/>
</dbReference>
<evidence type="ECO:0000256" key="1">
    <source>
        <dbReference type="ARBA" id="ARBA00004123"/>
    </source>
</evidence>
<dbReference type="GO" id="GO:0071014">
    <property type="term" value="C:post-mRNA release spliceosomal complex"/>
    <property type="evidence" value="ECO:0007669"/>
    <property type="project" value="UniProtKB-ARBA"/>
</dbReference>
<dbReference type="EMBL" id="CP144535">
    <property type="protein sequence ID" value="WWC62690.1"/>
    <property type="molecule type" value="Genomic_DNA"/>
</dbReference>
<dbReference type="OrthoDB" id="1739576at2759"/>